<protein>
    <submittedName>
        <fullName evidence="2">Transglutaminase family protein</fullName>
    </submittedName>
</protein>
<dbReference type="Pfam" id="PF08379">
    <property type="entry name" value="Bact_transglu_N"/>
    <property type="match status" value="1"/>
</dbReference>
<gene>
    <name evidence="2" type="ORF">GON01_16480</name>
</gene>
<dbReference type="SMART" id="SM00460">
    <property type="entry name" value="TGc"/>
    <property type="match status" value="1"/>
</dbReference>
<proteinExistence type="predicted"/>
<keyword evidence="3" id="KW-1185">Reference proteome</keyword>
<dbReference type="RefSeq" id="WP_157028489.1">
    <property type="nucleotide sequence ID" value="NZ_WQMS01000024.1"/>
</dbReference>
<dbReference type="InterPro" id="IPR002931">
    <property type="entry name" value="Transglutaminase-like"/>
</dbReference>
<organism evidence="2 3">
    <name type="scientific">Sphingomonas horti</name>
    <dbReference type="NCBI Taxonomy" id="2682842"/>
    <lineage>
        <taxon>Bacteria</taxon>
        <taxon>Pseudomonadati</taxon>
        <taxon>Pseudomonadota</taxon>
        <taxon>Alphaproteobacteria</taxon>
        <taxon>Sphingomonadales</taxon>
        <taxon>Sphingomonadaceae</taxon>
        <taxon>Sphingomonas</taxon>
    </lineage>
</organism>
<dbReference type="Pfam" id="PF01841">
    <property type="entry name" value="Transglut_core"/>
    <property type="match status" value="1"/>
</dbReference>
<name>A0A6I4J4B2_9SPHN</name>
<evidence type="ECO:0000259" key="1">
    <source>
        <dbReference type="SMART" id="SM00460"/>
    </source>
</evidence>
<comment type="caution">
    <text evidence="2">The sequence shown here is derived from an EMBL/GenBank/DDBJ whole genome shotgun (WGS) entry which is preliminary data.</text>
</comment>
<dbReference type="PANTHER" id="PTHR33490">
    <property type="entry name" value="BLR5614 PROTEIN-RELATED"/>
    <property type="match status" value="1"/>
</dbReference>
<dbReference type="Gene3D" id="3.10.620.30">
    <property type="match status" value="1"/>
</dbReference>
<dbReference type="SUPFAM" id="SSF54001">
    <property type="entry name" value="Cysteine proteinases"/>
    <property type="match status" value="1"/>
</dbReference>
<dbReference type="Proteomes" id="UP000441389">
    <property type="component" value="Unassembled WGS sequence"/>
</dbReference>
<reference evidence="2 3" key="1">
    <citation type="submission" date="2019-12" db="EMBL/GenBank/DDBJ databases">
        <authorList>
            <person name="Huq M.A."/>
        </authorList>
    </citation>
    <scope>NUCLEOTIDE SEQUENCE [LARGE SCALE GENOMIC DNA]</scope>
    <source>
        <strain evidence="2 3">MAH-20</strain>
    </source>
</reference>
<sequence length="301" mass="32326">MLLTIKHTTVYRYCRPVTLLPHRLMLIPRSSHTLDLRSTRVTTSPLAQIEWSQDVFGNVIATATFSEAASELVVSSDIVVDQGASAWPIFKIAPHAHSYPFGYSTAERSTLGELLVPEYEDVAGEMEKWARSIVAGQRTDTLSLLQDLSNAVRGSCVYARRDDEGTQPPLDTLRAASGSCRDLATLFIEAARHLGIGARAVSGYLYDPVPAAPADSRQHGTTHAWAEVYLPCAGWIAFDPTNGRMGEAHLVPVATARNIAQIKPVDGSFVGAPEDFVALEVDVIVAQGGVADDSLGAGLDA</sequence>
<evidence type="ECO:0000313" key="2">
    <source>
        <dbReference type="EMBL" id="MVO79530.1"/>
    </source>
</evidence>
<dbReference type="PANTHER" id="PTHR33490:SF1">
    <property type="entry name" value="SLL1233 PROTEIN"/>
    <property type="match status" value="1"/>
</dbReference>
<dbReference type="AlphaFoldDB" id="A0A6I4J4B2"/>
<dbReference type="InterPro" id="IPR013589">
    <property type="entry name" value="Bac_transglu_N"/>
</dbReference>
<dbReference type="InterPro" id="IPR038765">
    <property type="entry name" value="Papain-like_cys_pep_sf"/>
</dbReference>
<evidence type="ECO:0000313" key="3">
    <source>
        <dbReference type="Proteomes" id="UP000441389"/>
    </source>
</evidence>
<dbReference type="EMBL" id="WQMS01000024">
    <property type="protein sequence ID" value="MVO79530.1"/>
    <property type="molecule type" value="Genomic_DNA"/>
</dbReference>
<feature type="domain" description="Transglutaminase-like" evidence="1">
    <location>
        <begin position="172"/>
        <end position="242"/>
    </location>
</feature>
<accession>A0A6I4J4B2</accession>